<dbReference type="Gene3D" id="1.10.260.40">
    <property type="entry name" value="lambda repressor-like DNA-binding domains"/>
    <property type="match status" value="1"/>
</dbReference>
<dbReference type="OrthoDB" id="2364157at2"/>
<dbReference type="AlphaFoldDB" id="A0A4V0YY93"/>
<dbReference type="EMBL" id="CP035758">
    <property type="protein sequence ID" value="QBD75421.1"/>
    <property type="molecule type" value="Genomic_DNA"/>
</dbReference>
<evidence type="ECO:0000259" key="1">
    <source>
        <dbReference type="Pfam" id="PF13443"/>
    </source>
</evidence>
<dbReference type="SUPFAM" id="SSF47413">
    <property type="entry name" value="lambda repressor-like DNA-binding domains"/>
    <property type="match status" value="1"/>
</dbReference>
<dbReference type="Pfam" id="PF13443">
    <property type="entry name" value="HTH_26"/>
    <property type="match status" value="1"/>
</dbReference>
<dbReference type="Proteomes" id="UP000290365">
    <property type="component" value="Chromosome"/>
</dbReference>
<keyword evidence="3" id="KW-1185">Reference proteome</keyword>
<feature type="domain" description="HTH cro/C1-type" evidence="1">
    <location>
        <begin position="8"/>
        <end position="69"/>
    </location>
</feature>
<reference evidence="2 3" key="1">
    <citation type="submission" date="2019-01" db="EMBL/GenBank/DDBJ databases">
        <title>Ktedonosporobacter rubrisoli SCAWS-G2.</title>
        <authorList>
            <person name="Huang Y."/>
            <person name="Yan B."/>
        </authorList>
    </citation>
    <scope>NUCLEOTIDE SEQUENCE [LARGE SCALE GENOMIC DNA]</scope>
    <source>
        <strain evidence="2 3">SCAWS-G2</strain>
    </source>
</reference>
<organism evidence="2 3">
    <name type="scientific">Ktedonosporobacter rubrisoli</name>
    <dbReference type="NCBI Taxonomy" id="2509675"/>
    <lineage>
        <taxon>Bacteria</taxon>
        <taxon>Bacillati</taxon>
        <taxon>Chloroflexota</taxon>
        <taxon>Ktedonobacteria</taxon>
        <taxon>Ktedonobacterales</taxon>
        <taxon>Ktedonosporobacteraceae</taxon>
        <taxon>Ktedonosporobacter</taxon>
    </lineage>
</organism>
<accession>A0A4V0YY93</accession>
<dbReference type="GO" id="GO:0003677">
    <property type="term" value="F:DNA binding"/>
    <property type="evidence" value="ECO:0007669"/>
    <property type="project" value="InterPro"/>
</dbReference>
<dbReference type="InterPro" id="IPR010982">
    <property type="entry name" value="Lambda_DNA-bd_dom_sf"/>
</dbReference>
<gene>
    <name evidence="2" type="ORF">EPA93_05155</name>
</gene>
<dbReference type="KEGG" id="kbs:EPA93_05155"/>
<evidence type="ECO:0000313" key="2">
    <source>
        <dbReference type="EMBL" id="QBD75421.1"/>
    </source>
</evidence>
<name>A0A4V0YY93_KTERU</name>
<evidence type="ECO:0000313" key="3">
    <source>
        <dbReference type="Proteomes" id="UP000290365"/>
    </source>
</evidence>
<dbReference type="InterPro" id="IPR001387">
    <property type="entry name" value="Cro/C1-type_HTH"/>
</dbReference>
<sequence>MSRLRLRVKEIAEEKGIDPTTLSYKAFMPVITIKAIYEDPYKNVFTDTLQKLAKALEVSIFDLMEEVPDEEQDKN</sequence>
<proteinExistence type="predicted"/>
<dbReference type="RefSeq" id="WP_129886020.1">
    <property type="nucleotide sequence ID" value="NZ_CP035758.1"/>
</dbReference>
<protein>
    <submittedName>
        <fullName evidence="2">XRE family transcriptional regulator</fullName>
    </submittedName>
</protein>